<dbReference type="Proteomes" id="UP000637628">
    <property type="component" value="Unassembled WGS sequence"/>
</dbReference>
<evidence type="ECO:0000313" key="8">
    <source>
        <dbReference type="Proteomes" id="UP000637628"/>
    </source>
</evidence>
<dbReference type="InterPro" id="IPR020846">
    <property type="entry name" value="MFS_dom"/>
</dbReference>
<feature type="transmembrane region" description="Helical" evidence="5">
    <location>
        <begin position="79"/>
        <end position="97"/>
    </location>
</feature>
<dbReference type="PROSITE" id="PS50850">
    <property type="entry name" value="MFS"/>
    <property type="match status" value="1"/>
</dbReference>
<evidence type="ECO:0000313" key="7">
    <source>
        <dbReference type="EMBL" id="GIE05944.1"/>
    </source>
</evidence>
<dbReference type="CDD" id="cd17502">
    <property type="entry name" value="MFS_Azr1_MDR_like"/>
    <property type="match status" value="1"/>
</dbReference>
<keyword evidence="3 5" id="KW-1133">Transmembrane helix</keyword>
<feature type="transmembrane region" description="Helical" evidence="5">
    <location>
        <begin position="362"/>
        <end position="384"/>
    </location>
</feature>
<keyword evidence="2 5" id="KW-0812">Transmembrane</keyword>
<feature type="transmembrane region" description="Helical" evidence="5">
    <location>
        <begin position="141"/>
        <end position="161"/>
    </location>
</feature>
<evidence type="ECO:0000256" key="5">
    <source>
        <dbReference type="SAM" id="Phobius"/>
    </source>
</evidence>
<dbReference type="RefSeq" id="WP_239132957.1">
    <property type="nucleotide sequence ID" value="NZ_BAAATX010000036.1"/>
</dbReference>
<dbReference type="InterPro" id="IPR036259">
    <property type="entry name" value="MFS_trans_sf"/>
</dbReference>
<feature type="transmembrane region" description="Helical" evidence="5">
    <location>
        <begin position="109"/>
        <end position="129"/>
    </location>
</feature>
<evidence type="ECO:0000256" key="3">
    <source>
        <dbReference type="ARBA" id="ARBA00022989"/>
    </source>
</evidence>
<evidence type="ECO:0000256" key="1">
    <source>
        <dbReference type="ARBA" id="ARBA00004651"/>
    </source>
</evidence>
<feature type="transmembrane region" description="Helical" evidence="5">
    <location>
        <begin position="167"/>
        <end position="190"/>
    </location>
</feature>
<reference evidence="7 8" key="1">
    <citation type="submission" date="2021-01" db="EMBL/GenBank/DDBJ databases">
        <title>Whole genome shotgun sequence of Actinoplanes durhamensis NBRC 14914.</title>
        <authorList>
            <person name="Komaki H."/>
            <person name="Tamura T."/>
        </authorList>
    </citation>
    <scope>NUCLEOTIDE SEQUENCE [LARGE SCALE GENOMIC DNA]</scope>
    <source>
        <strain evidence="7 8">NBRC 14914</strain>
    </source>
</reference>
<dbReference type="Gene3D" id="1.20.1720.10">
    <property type="entry name" value="Multidrug resistance protein D"/>
    <property type="match status" value="1"/>
</dbReference>
<accession>A0ABQ3Z807</accession>
<protein>
    <submittedName>
        <fullName evidence="7">EmrB/QacA family drug resistance transporter</fullName>
    </submittedName>
</protein>
<organism evidence="7 8">
    <name type="scientific">Paractinoplanes durhamensis</name>
    <dbReference type="NCBI Taxonomy" id="113563"/>
    <lineage>
        <taxon>Bacteria</taxon>
        <taxon>Bacillati</taxon>
        <taxon>Actinomycetota</taxon>
        <taxon>Actinomycetes</taxon>
        <taxon>Micromonosporales</taxon>
        <taxon>Micromonosporaceae</taxon>
        <taxon>Paractinoplanes</taxon>
    </lineage>
</organism>
<comment type="subcellular location">
    <subcellularLocation>
        <location evidence="1">Cell membrane</location>
        <topology evidence="1">Multi-pass membrane protein</topology>
    </subcellularLocation>
</comment>
<dbReference type="EMBL" id="BOML01000058">
    <property type="protein sequence ID" value="GIE05944.1"/>
    <property type="molecule type" value="Genomic_DNA"/>
</dbReference>
<feature type="transmembrane region" description="Helical" evidence="5">
    <location>
        <begin position="307"/>
        <end position="326"/>
    </location>
</feature>
<evidence type="ECO:0000256" key="4">
    <source>
        <dbReference type="ARBA" id="ARBA00023136"/>
    </source>
</evidence>
<dbReference type="PANTHER" id="PTHR23501:SF197">
    <property type="entry name" value="COMD"/>
    <property type="match status" value="1"/>
</dbReference>
<comment type="caution">
    <text evidence="7">The sequence shown here is derived from an EMBL/GenBank/DDBJ whole genome shotgun (WGS) entry which is preliminary data.</text>
</comment>
<feature type="transmembrane region" description="Helical" evidence="5">
    <location>
        <begin position="404"/>
        <end position="423"/>
    </location>
</feature>
<dbReference type="PRINTS" id="PR01036">
    <property type="entry name" value="TCRTETB"/>
</dbReference>
<dbReference type="Pfam" id="PF07690">
    <property type="entry name" value="MFS_1"/>
    <property type="match status" value="1"/>
</dbReference>
<keyword evidence="4 5" id="KW-0472">Membrane</keyword>
<feature type="transmembrane region" description="Helical" evidence="5">
    <location>
        <begin position="233"/>
        <end position="252"/>
    </location>
</feature>
<feature type="domain" description="Major facilitator superfamily (MFS) profile" evidence="6">
    <location>
        <begin position="14"/>
        <end position="488"/>
    </location>
</feature>
<sequence length="511" mass="52789">MSAKPMSHRQIMEALSGLLLVLFVAMASSTIVSTALPKIIGSLNGTQTQYTWVVTASLLTATASTPIWGKLADLYSKKLLVQISIVVFVVGSIIAGFSQTAGQLIAARAFQGLGMGGVQALVQVAIAAMIPPRERGRYNGYLGGVMAVATVGGPLLGGLIVDTAWLGWRWCFFIGAPIAVIALVVLQKTLNLAVIRREHVKVDYVGAALIAAGVSVLLVWVSFVDSSFAWLSWQTYAMVGLGVVLLAIAIWVETRVAEPVVPLEIVKKRGTALAIIASLSVGMAMFGGAVFLGQYFQIGRGFSPTEAGLLTIPMMAGVLVSSTISGRMISKTGHIKPYIVAGTLVLVAGFAGLSMLDHETPLWYVGIAMALVGIGVGMSMQNLVLSVQNTVSLKDIGAASSTIAFFRSLGGTIGVSVLGAVLAHRVTAELGGGASSGSSSLNISALPEAAQHVVRAAYGDATGHIFLISAAIAVVGVVAALFMKPTALRSTVDLDSSAASSAEAPVPALTR</sequence>
<feature type="transmembrane region" description="Helical" evidence="5">
    <location>
        <begin position="50"/>
        <end position="67"/>
    </location>
</feature>
<gene>
    <name evidence="7" type="ORF">Adu01nite_72940</name>
</gene>
<dbReference type="PANTHER" id="PTHR23501">
    <property type="entry name" value="MAJOR FACILITATOR SUPERFAMILY"/>
    <property type="match status" value="1"/>
</dbReference>
<feature type="transmembrane region" description="Helical" evidence="5">
    <location>
        <begin position="338"/>
        <end position="356"/>
    </location>
</feature>
<feature type="transmembrane region" description="Helical" evidence="5">
    <location>
        <begin position="465"/>
        <end position="483"/>
    </location>
</feature>
<feature type="transmembrane region" description="Helical" evidence="5">
    <location>
        <begin position="202"/>
        <end position="221"/>
    </location>
</feature>
<keyword evidence="8" id="KW-1185">Reference proteome</keyword>
<name>A0ABQ3Z807_9ACTN</name>
<dbReference type="Gene3D" id="1.20.1250.20">
    <property type="entry name" value="MFS general substrate transporter like domains"/>
    <property type="match status" value="1"/>
</dbReference>
<evidence type="ECO:0000256" key="2">
    <source>
        <dbReference type="ARBA" id="ARBA00022692"/>
    </source>
</evidence>
<evidence type="ECO:0000259" key="6">
    <source>
        <dbReference type="PROSITE" id="PS50850"/>
    </source>
</evidence>
<dbReference type="SUPFAM" id="SSF103473">
    <property type="entry name" value="MFS general substrate transporter"/>
    <property type="match status" value="1"/>
</dbReference>
<proteinExistence type="predicted"/>
<dbReference type="InterPro" id="IPR011701">
    <property type="entry name" value="MFS"/>
</dbReference>
<feature type="transmembrane region" description="Helical" evidence="5">
    <location>
        <begin position="273"/>
        <end position="295"/>
    </location>
</feature>